<protein>
    <submittedName>
        <fullName evidence="1">Uncharacterized protein</fullName>
    </submittedName>
</protein>
<name>A0A9J7BF96_9BACT</name>
<keyword evidence="2" id="KW-1185">Reference proteome</keyword>
<dbReference type="RefSeq" id="WP_260790532.1">
    <property type="nucleotide sequence ID" value="NZ_CP093313.1"/>
</dbReference>
<evidence type="ECO:0000313" key="2">
    <source>
        <dbReference type="Proteomes" id="UP001059380"/>
    </source>
</evidence>
<reference evidence="1" key="1">
    <citation type="submission" date="2021-04" db="EMBL/GenBank/DDBJ databases">
        <title>Phylogenetic analysis of Acidobacteriaceae.</title>
        <authorList>
            <person name="Qiu L."/>
            <person name="Zhang Q."/>
        </authorList>
    </citation>
    <scope>NUCLEOTIDE SEQUENCE</scope>
    <source>
        <strain evidence="1">DSM 25168</strain>
    </source>
</reference>
<gene>
    <name evidence="1" type="ORF">MOP44_13935</name>
</gene>
<accession>A0A9J7BF96</accession>
<dbReference type="EMBL" id="CP093313">
    <property type="protein sequence ID" value="UWZ81684.1"/>
    <property type="molecule type" value="Genomic_DNA"/>
</dbReference>
<sequence>MNSDHHAQQSTARRRRYVLHLSCMLEPDSDKRRYLVRIRPSVSRSTFNQPFGQRAFEDDCELIAAINPLLPVGSDVRDVFGHIEATNGFFYVVWLSDEEAQGLGWNDEDTAS</sequence>
<dbReference type="AlphaFoldDB" id="A0A9J7BF96"/>
<dbReference type="Proteomes" id="UP001059380">
    <property type="component" value="Chromosome"/>
</dbReference>
<organism evidence="1 2">
    <name type="scientific">Occallatibacter riparius</name>
    <dbReference type="NCBI Taxonomy" id="1002689"/>
    <lineage>
        <taxon>Bacteria</taxon>
        <taxon>Pseudomonadati</taxon>
        <taxon>Acidobacteriota</taxon>
        <taxon>Terriglobia</taxon>
        <taxon>Terriglobales</taxon>
        <taxon>Acidobacteriaceae</taxon>
        <taxon>Occallatibacter</taxon>
    </lineage>
</organism>
<dbReference type="KEGG" id="orp:MOP44_13935"/>
<proteinExistence type="predicted"/>
<evidence type="ECO:0000313" key="1">
    <source>
        <dbReference type="EMBL" id="UWZ81684.1"/>
    </source>
</evidence>